<gene>
    <name evidence="2" type="ORF">EYB31_33160</name>
</gene>
<dbReference type="EMBL" id="SIRE01000031">
    <property type="protein sequence ID" value="TBL70570.1"/>
    <property type="molecule type" value="Genomic_DNA"/>
</dbReference>
<accession>A0A4Q9DIQ7</accession>
<evidence type="ECO:0000259" key="1">
    <source>
        <dbReference type="Pfam" id="PF25275"/>
    </source>
</evidence>
<dbReference type="Pfam" id="PF25275">
    <property type="entry name" value="Golvesin_C"/>
    <property type="match status" value="2"/>
</dbReference>
<dbReference type="AlphaFoldDB" id="A0A4Q9DIQ7"/>
<proteinExistence type="predicted"/>
<dbReference type="Gene3D" id="2.60.120.260">
    <property type="entry name" value="Galactose-binding domain-like"/>
    <property type="match status" value="1"/>
</dbReference>
<evidence type="ECO:0000313" key="3">
    <source>
        <dbReference type="Proteomes" id="UP000293142"/>
    </source>
</evidence>
<reference evidence="2 3" key="1">
    <citation type="submission" date="2019-02" db="EMBL/GenBank/DDBJ databases">
        <title>Paenibacillus sp. nov., isolated from surface-sterilized tissue of Thalictrum simplex L.</title>
        <authorList>
            <person name="Tuo L."/>
        </authorList>
    </citation>
    <scope>NUCLEOTIDE SEQUENCE [LARGE SCALE GENOMIC DNA]</scope>
    <source>
        <strain evidence="2 3">N2SHLJ1</strain>
    </source>
</reference>
<comment type="caution">
    <text evidence="2">The sequence shown here is derived from an EMBL/GenBank/DDBJ whole genome shotgun (WGS) entry which is preliminary data.</text>
</comment>
<dbReference type="SUPFAM" id="SSF51445">
    <property type="entry name" value="(Trans)glycosidases"/>
    <property type="match status" value="1"/>
</dbReference>
<protein>
    <recommendedName>
        <fullName evidence="1">Golvesin/Xly CBD-like domain-containing protein</fullName>
    </recommendedName>
</protein>
<dbReference type="Gene3D" id="3.20.20.80">
    <property type="entry name" value="Glycosidases"/>
    <property type="match status" value="1"/>
</dbReference>
<feature type="domain" description="Golvesin/Xly CBD-like" evidence="1">
    <location>
        <begin position="178"/>
        <end position="305"/>
    </location>
</feature>
<dbReference type="Proteomes" id="UP000293142">
    <property type="component" value="Unassembled WGS sequence"/>
</dbReference>
<dbReference type="InterPro" id="IPR017853">
    <property type="entry name" value="GH"/>
</dbReference>
<name>A0A4Q9DIQ7_9BACL</name>
<keyword evidence="3" id="KW-1185">Reference proteome</keyword>
<sequence>MEGMNMKLNKWPRWLICVMLVIALAVTAAGLPSGAPFVGSAYAAGDVIVDNGAAVLTGTWATSTYKTGYYGSDYVFKAGGTGTASVKWTPNLPAAGDYSVYYWLPDGGGDRTDSAAFTVYYSGGSKNYAVNEQPAGGAWVYLGTHPFAAGTAGYVQLTDQAGSSSYVIADAVKFVPSVIVDNSAAAVTGSWTSSTYQSGYYGANYLFKNSGTGTASVKWTPDLPSAGNYGVYYWLPAGAPDRATNVTFTVYYSGGSKAYTVNEQAAGGAWVLLGTHPFAAGTSGYVQLTDQANNTYVIADAVKFQPAGAPAEGQYVVRMDVPKQVIWGLGVEIQSDSIGSGNNGLPSKISGVPHDLVSSEKTRLYTQLLKGFRYVRLAMGLYLRGTTADGKNVVERYPGQMAELSEMIQQSGMEGASVEYWSPTPYWKSNNSYIGGSLKQFDSTFLNAFGDALVQDVNYLTSNGVPVKMWGLQNEPSVSTSYSTAVYNSQQYHDTFAAVAPKIKSAYPNMFIHANSEGGQNGVGSALIRADSTALSYVDGWTWHKIGTDSNDQITGSGTYNSNTAGKVVFNNEFEYLDGKTSEAKMMNTAQSIMNWMTFENSPTWFWLHALKPTYNSESEGYGLGLWRPDDDNDFSKYPNIQKGHFDYLPTNWHAVQGFLKYMPWNSQRYQVDESSVRGDNRIMAWKTPEGKMVVALTNRSGADYTFHISGMSGTFTGYRFGKVDENINLGGKNASDLNVTVPNNGIEFWVQN</sequence>
<organism evidence="2 3">
    <name type="scientific">Paenibacillus thalictri</name>
    <dbReference type="NCBI Taxonomy" id="2527873"/>
    <lineage>
        <taxon>Bacteria</taxon>
        <taxon>Bacillati</taxon>
        <taxon>Bacillota</taxon>
        <taxon>Bacilli</taxon>
        <taxon>Bacillales</taxon>
        <taxon>Paenibacillaceae</taxon>
        <taxon>Paenibacillus</taxon>
    </lineage>
</organism>
<dbReference type="InterPro" id="IPR033803">
    <property type="entry name" value="CBD-like_Golvesin-Xly"/>
</dbReference>
<feature type="domain" description="Golvesin/Xly CBD-like" evidence="1">
    <location>
        <begin position="48"/>
        <end position="175"/>
    </location>
</feature>
<evidence type="ECO:0000313" key="2">
    <source>
        <dbReference type="EMBL" id="TBL70570.1"/>
    </source>
</evidence>